<reference evidence="2 3" key="1">
    <citation type="submission" date="2018-10" db="EMBL/GenBank/DDBJ databases">
        <title>Sequencing the genomes of 1000 actinobacteria strains.</title>
        <authorList>
            <person name="Klenk H.-P."/>
        </authorList>
    </citation>
    <scope>NUCLEOTIDE SEQUENCE [LARGE SCALE GENOMIC DNA]</scope>
    <source>
        <strain evidence="2 3">DSM 43800</strain>
    </source>
</reference>
<proteinExistence type="predicted"/>
<feature type="signal peptide" evidence="1">
    <location>
        <begin position="1"/>
        <end position="25"/>
    </location>
</feature>
<name>A0A495W6R1_9PSEU</name>
<sequence>MIRRLAAGLLAAAALVPLSATSAQAAPYACDARHVCLWQGIDFTLGRQVISGFAEYTDLGAALKDQASSWGSSTNQQVMCVFDWVNGNRQVIGRLAPGNRTPWVGDGANDRSDAVGWC</sequence>
<evidence type="ECO:0000313" key="3">
    <source>
        <dbReference type="Proteomes" id="UP000282084"/>
    </source>
</evidence>
<organism evidence="2 3">
    <name type="scientific">Saccharothrix australiensis</name>
    <dbReference type="NCBI Taxonomy" id="2072"/>
    <lineage>
        <taxon>Bacteria</taxon>
        <taxon>Bacillati</taxon>
        <taxon>Actinomycetota</taxon>
        <taxon>Actinomycetes</taxon>
        <taxon>Pseudonocardiales</taxon>
        <taxon>Pseudonocardiaceae</taxon>
        <taxon>Saccharothrix</taxon>
    </lineage>
</organism>
<dbReference type="RefSeq" id="WP_121008279.1">
    <property type="nucleotide sequence ID" value="NZ_RBXO01000001.1"/>
</dbReference>
<keyword evidence="1" id="KW-0732">Signal</keyword>
<dbReference type="AlphaFoldDB" id="A0A495W6R1"/>
<evidence type="ECO:0000313" key="2">
    <source>
        <dbReference type="EMBL" id="RKT56777.1"/>
    </source>
</evidence>
<comment type="caution">
    <text evidence="2">The sequence shown here is derived from an EMBL/GenBank/DDBJ whole genome shotgun (WGS) entry which is preliminary data.</text>
</comment>
<dbReference type="Proteomes" id="UP000282084">
    <property type="component" value="Unassembled WGS sequence"/>
</dbReference>
<keyword evidence="3" id="KW-1185">Reference proteome</keyword>
<evidence type="ECO:0000256" key="1">
    <source>
        <dbReference type="SAM" id="SignalP"/>
    </source>
</evidence>
<feature type="chain" id="PRO_5019822802" evidence="1">
    <location>
        <begin position="26"/>
        <end position="118"/>
    </location>
</feature>
<gene>
    <name evidence="2" type="ORF">C8E97_5488</name>
</gene>
<dbReference type="EMBL" id="RBXO01000001">
    <property type="protein sequence ID" value="RKT56777.1"/>
    <property type="molecule type" value="Genomic_DNA"/>
</dbReference>
<dbReference type="Pfam" id="PF03995">
    <property type="entry name" value="Inhibitor_I36"/>
    <property type="match status" value="1"/>
</dbReference>
<dbReference type="OrthoDB" id="5149588at2"/>
<accession>A0A495W6R1</accession>
<protein>
    <submittedName>
        <fullName evidence="2">Peptidase inhibitor family I36</fullName>
    </submittedName>
</protein>